<reference evidence="5" key="1">
    <citation type="journal article" date="2020" name="mSystems">
        <title>Genome- and Community-Level Interaction Insights into Carbon Utilization and Element Cycling Functions of Hydrothermarchaeota in Hydrothermal Sediment.</title>
        <authorList>
            <person name="Zhou Z."/>
            <person name="Liu Y."/>
            <person name="Xu W."/>
            <person name="Pan J."/>
            <person name="Luo Z.H."/>
            <person name="Li M."/>
        </authorList>
    </citation>
    <scope>NUCLEOTIDE SEQUENCE [LARGE SCALE GENOMIC DNA]</scope>
    <source>
        <strain evidence="5">SpSt-82</strain>
    </source>
</reference>
<dbReference type="PANTHER" id="PTHR45772:SF7">
    <property type="entry name" value="AMINO ACID ABC TRANSPORTER ATP-BINDING PROTEIN"/>
    <property type="match status" value="1"/>
</dbReference>
<comment type="caution">
    <text evidence="5">The sequence shown here is derived from an EMBL/GenBank/DDBJ whole genome shotgun (WGS) entry which is preliminary data.</text>
</comment>
<dbReference type="SMART" id="SM00382">
    <property type="entry name" value="AAA"/>
    <property type="match status" value="1"/>
</dbReference>
<dbReference type="GO" id="GO:0015808">
    <property type="term" value="P:L-alanine transport"/>
    <property type="evidence" value="ECO:0007669"/>
    <property type="project" value="TreeGrafter"/>
</dbReference>
<dbReference type="CDD" id="cd03219">
    <property type="entry name" value="ABC_Mj1267_LivG_branched"/>
    <property type="match status" value="1"/>
</dbReference>
<protein>
    <submittedName>
        <fullName evidence="5">ABC transporter ATP-binding protein</fullName>
    </submittedName>
</protein>
<keyword evidence="2" id="KW-0547">Nucleotide-binding</keyword>
<dbReference type="GO" id="GO:1903806">
    <property type="term" value="P:L-isoleucine import across plasma membrane"/>
    <property type="evidence" value="ECO:0007669"/>
    <property type="project" value="TreeGrafter"/>
</dbReference>
<keyword evidence="1" id="KW-0813">Transport</keyword>
<evidence type="ECO:0000256" key="3">
    <source>
        <dbReference type="ARBA" id="ARBA00022840"/>
    </source>
</evidence>
<feature type="domain" description="ABC transporter" evidence="4">
    <location>
        <begin position="5"/>
        <end position="252"/>
    </location>
</feature>
<dbReference type="GO" id="GO:0042941">
    <property type="term" value="P:D-alanine transmembrane transport"/>
    <property type="evidence" value="ECO:0007669"/>
    <property type="project" value="TreeGrafter"/>
</dbReference>
<dbReference type="PANTHER" id="PTHR45772">
    <property type="entry name" value="CONSERVED COMPONENT OF ABC TRANSPORTER FOR NATURAL AMINO ACIDS-RELATED"/>
    <property type="match status" value="1"/>
</dbReference>
<dbReference type="GO" id="GO:0005886">
    <property type="term" value="C:plasma membrane"/>
    <property type="evidence" value="ECO:0007669"/>
    <property type="project" value="TreeGrafter"/>
</dbReference>
<dbReference type="PROSITE" id="PS50893">
    <property type="entry name" value="ABC_TRANSPORTER_2"/>
    <property type="match status" value="1"/>
</dbReference>
<dbReference type="InterPro" id="IPR003439">
    <property type="entry name" value="ABC_transporter-like_ATP-bd"/>
</dbReference>
<dbReference type="Pfam" id="PF00005">
    <property type="entry name" value="ABC_tran"/>
    <property type="match status" value="1"/>
</dbReference>
<proteinExistence type="predicted"/>
<dbReference type="GO" id="GO:1903805">
    <property type="term" value="P:L-valine import across plasma membrane"/>
    <property type="evidence" value="ECO:0007669"/>
    <property type="project" value="TreeGrafter"/>
</dbReference>
<dbReference type="InterPro" id="IPR051120">
    <property type="entry name" value="ABC_AA/LPS_Transport"/>
</dbReference>
<dbReference type="GO" id="GO:0015192">
    <property type="term" value="F:L-phenylalanine transmembrane transporter activity"/>
    <property type="evidence" value="ECO:0007669"/>
    <property type="project" value="TreeGrafter"/>
</dbReference>
<sequence length="270" mass="30257">MLPLLETRSLCRYFGGLKALEKVDIQVFDGEIFGIIGPNGAGKTTLFNVITGFLEATSGSVLFKGKQITNLAPERIARLGIARTFQNIRLFKHMTVLENVRVGFHIHTKTSILDAFLRSRTFWDDETKTMQRSLDILRRVGLVEQMFYTASSLPYGMQRKLEIARALASDPVLLLLDEPAAGMNPKETADLVEFIRKLNKEGLTIMIIEHDMKVIMNVCHRIAVLNYGVKICEGTPTDVQRNQEVIEAYLGRGRVSFGKSQEGALESLPL</sequence>
<name>A0A7V4THF5_9BACT</name>
<dbReference type="InterPro" id="IPR032823">
    <property type="entry name" value="BCA_ABC_TP_C"/>
</dbReference>
<dbReference type="InterPro" id="IPR027417">
    <property type="entry name" value="P-loop_NTPase"/>
</dbReference>
<keyword evidence="3 5" id="KW-0067">ATP-binding</keyword>
<dbReference type="Pfam" id="PF12399">
    <property type="entry name" value="BCA_ABC_TP_C"/>
    <property type="match status" value="1"/>
</dbReference>
<dbReference type="GO" id="GO:0016887">
    <property type="term" value="F:ATP hydrolysis activity"/>
    <property type="evidence" value="ECO:0007669"/>
    <property type="project" value="InterPro"/>
</dbReference>
<evidence type="ECO:0000256" key="1">
    <source>
        <dbReference type="ARBA" id="ARBA00022448"/>
    </source>
</evidence>
<accession>A0A7V4THF5</accession>
<evidence type="ECO:0000256" key="2">
    <source>
        <dbReference type="ARBA" id="ARBA00022741"/>
    </source>
</evidence>
<dbReference type="GO" id="GO:0005304">
    <property type="term" value="F:L-valine transmembrane transporter activity"/>
    <property type="evidence" value="ECO:0007669"/>
    <property type="project" value="TreeGrafter"/>
</dbReference>
<dbReference type="SUPFAM" id="SSF52540">
    <property type="entry name" value="P-loop containing nucleoside triphosphate hydrolases"/>
    <property type="match status" value="1"/>
</dbReference>
<dbReference type="EMBL" id="DTIY01000013">
    <property type="protein sequence ID" value="HGY38548.1"/>
    <property type="molecule type" value="Genomic_DNA"/>
</dbReference>
<evidence type="ECO:0000259" key="4">
    <source>
        <dbReference type="PROSITE" id="PS50893"/>
    </source>
</evidence>
<dbReference type="InterPro" id="IPR003593">
    <property type="entry name" value="AAA+_ATPase"/>
</dbReference>
<dbReference type="GO" id="GO:0005524">
    <property type="term" value="F:ATP binding"/>
    <property type="evidence" value="ECO:0007669"/>
    <property type="project" value="UniProtKB-KW"/>
</dbReference>
<evidence type="ECO:0000313" key="5">
    <source>
        <dbReference type="EMBL" id="HGY38548.1"/>
    </source>
</evidence>
<dbReference type="GO" id="GO:0015188">
    <property type="term" value="F:L-isoleucine transmembrane transporter activity"/>
    <property type="evidence" value="ECO:0007669"/>
    <property type="project" value="TreeGrafter"/>
</dbReference>
<dbReference type="FunFam" id="3.40.50.300:FF:000421">
    <property type="entry name" value="Branched-chain amino acid ABC transporter ATP-binding protein"/>
    <property type="match status" value="1"/>
</dbReference>
<gene>
    <name evidence="5" type="ORF">ENW11_01885</name>
</gene>
<dbReference type="Gene3D" id="3.40.50.300">
    <property type="entry name" value="P-loop containing nucleotide triphosphate hydrolases"/>
    <property type="match status" value="1"/>
</dbReference>
<dbReference type="AlphaFoldDB" id="A0A7V4THF5"/>
<organism evidence="5">
    <name type="scientific">Candidatus Caldatribacterium saccharofermentans</name>
    <dbReference type="NCBI Taxonomy" id="1454753"/>
    <lineage>
        <taxon>Bacteria</taxon>
        <taxon>Pseudomonadati</taxon>
        <taxon>Atribacterota</taxon>
        <taxon>Atribacteria</taxon>
        <taxon>Atribacterales</taxon>
        <taxon>Candidatus Caldatribacteriaceae</taxon>
        <taxon>Candidatus Caldatribacterium</taxon>
    </lineage>
</organism>